<keyword evidence="2" id="KW-1185">Reference proteome</keyword>
<evidence type="ECO:0000313" key="1">
    <source>
        <dbReference type="EMBL" id="KAJ1153723.1"/>
    </source>
</evidence>
<protein>
    <submittedName>
        <fullName evidence="1">Uncharacterized protein</fullName>
    </submittedName>
</protein>
<comment type="caution">
    <text evidence="1">The sequence shown here is derived from an EMBL/GenBank/DDBJ whole genome shotgun (WGS) entry which is preliminary data.</text>
</comment>
<sequence length="155" mass="16872">MMEKRPRPATFCLRQRRAGLGPGACPQASRTVGLLRRLKARCRRPSLQDSQAENAPLCALEDGTWESPVFLVLWVMCFHIPSPHGVPRCGNAETLISVMRKALSQYSQAANAPLVLFKIELGVPITPGALVDVPSRPLVLLVSHSAGLLRGLSVR</sequence>
<organism evidence="1 2">
    <name type="scientific">Pleurodeles waltl</name>
    <name type="common">Iberian ribbed newt</name>
    <dbReference type="NCBI Taxonomy" id="8319"/>
    <lineage>
        <taxon>Eukaryota</taxon>
        <taxon>Metazoa</taxon>
        <taxon>Chordata</taxon>
        <taxon>Craniata</taxon>
        <taxon>Vertebrata</taxon>
        <taxon>Euteleostomi</taxon>
        <taxon>Amphibia</taxon>
        <taxon>Batrachia</taxon>
        <taxon>Caudata</taxon>
        <taxon>Salamandroidea</taxon>
        <taxon>Salamandridae</taxon>
        <taxon>Pleurodelinae</taxon>
        <taxon>Pleurodeles</taxon>
    </lineage>
</organism>
<dbReference type="EMBL" id="JANPWB010000009">
    <property type="protein sequence ID" value="KAJ1153723.1"/>
    <property type="molecule type" value="Genomic_DNA"/>
</dbReference>
<dbReference type="AlphaFoldDB" id="A0AAV7RS55"/>
<name>A0AAV7RS55_PLEWA</name>
<accession>A0AAV7RS55</accession>
<proteinExistence type="predicted"/>
<evidence type="ECO:0000313" key="2">
    <source>
        <dbReference type="Proteomes" id="UP001066276"/>
    </source>
</evidence>
<gene>
    <name evidence="1" type="ORF">NDU88_006481</name>
</gene>
<reference evidence="1" key="1">
    <citation type="journal article" date="2022" name="bioRxiv">
        <title>Sequencing and chromosome-scale assembly of the giantPleurodeles waltlgenome.</title>
        <authorList>
            <person name="Brown T."/>
            <person name="Elewa A."/>
            <person name="Iarovenko S."/>
            <person name="Subramanian E."/>
            <person name="Araus A.J."/>
            <person name="Petzold A."/>
            <person name="Susuki M."/>
            <person name="Suzuki K.-i.T."/>
            <person name="Hayashi T."/>
            <person name="Toyoda A."/>
            <person name="Oliveira C."/>
            <person name="Osipova E."/>
            <person name="Leigh N.D."/>
            <person name="Simon A."/>
            <person name="Yun M.H."/>
        </authorList>
    </citation>
    <scope>NUCLEOTIDE SEQUENCE</scope>
    <source>
        <strain evidence="1">20211129_DDA</strain>
        <tissue evidence="1">Liver</tissue>
    </source>
</reference>
<dbReference type="Proteomes" id="UP001066276">
    <property type="component" value="Chromosome 5"/>
</dbReference>